<dbReference type="Pfam" id="PF00534">
    <property type="entry name" value="Glycos_transf_1"/>
    <property type="match status" value="3"/>
</dbReference>
<keyword evidence="4" id="KW-1185">Reference proteome</keyword>
<evidence type="ECO:0000259" key="2">
    <source>
        <dbReference type="Pfam" id="PF00534"/>
    </source>
</evidence>
<evidence type="ECO:0000313" key="3">
    <source>
        <dbReference type="EMBL" id="GJE26668.1"/>
    </source>
</evidence>
<feature type="domain" description="Glycosyl transferase family 1" evidence="2">
    <location>
        <begin position="480"/>
        <end position="624"/>
    </location>
</feature>
<dbReference type="PANTHER" id="PTHR46401">
    <property type="entry name" value="GLYCOSYLTRANSFERASE WBBK-RELATED"/>
    <property type="match status" value="1"/>
</dbReference>
<dbReference type="Proteomes" id="UP001055156">
    <property type="component" value="Unassembled WGS sequence"/>
</dbReference>
<accession>A0ABQ4T5T5</accession>
<evidence type="ECO:0000256" key="1">
    <source>
        <dbReference type="ARBA" id="ARBA00022679"/>
    </source>
</evidence>
<keyword evidence="1" id="KW-0808">Transferase</keyword>
<organism evidence="3 4">
    <name type="scientific">Methylobacterium organophilum</name>
    <dbReference type="NCBI Taxonomy" id="410"/>
    <lineage>
        <taxon>Bacteria</taxon>
        <taxon>Pseudomonadati</taxon>
        <taxon>Pseudomonadota</taxon>
        <taxon>Alphaproteobacteria</taxon>
        <taxon>Hyphomicrobiales</taxon>
        <taxon>Methylobacteriaceae</taxon>
        <taxon>Methylobacterium</taxon>
    </lineage>
</organism>
<feature type="domain" description="Glycosyl transferase family 1" evidence="2">
    <location>
        <begin position="871"/>
        <end position="1001"/>
    </location>
</feature>
<dbReference type="CDD" id="cd03801">
    <property type="entry name" value="GT4_PimA-like"/>
    <property type="match status" value="2"/>
</dbReference>
<dbReference type="PANTHER" id="PTHR46401:SF2">
    <property type="entry name" value="GLYCOSYLTRANSFERASE WBBK-RELATED"/>
    <property type="match status" value="1"/>
</dbReference>
<reference evidence="3" key="1">
    <citation type="journal article" date="2021" name="Front. Microbiol.">
        <title>Comprehensive Comparative Genomics and Phenotyping of Methylobacterium Species.</title>
        <authorList>
            <person name="Alessa O."/>
            <person name="Ogura Y."/>
            <person name="Fujitani Y."/>
            <person name="Takami H."/>
            <person name="Hayashi T."/>
            <person name="Sahin N."/>
            <person name="Tani A."/>
        </authorList>
    </citation>
    <scope>NUCLEOTIDE SEQUENCE</scope>
    <source>
        <strain evidence="3">NBRC 15689</strain>
    </source>
</reference>
<sequence>MPKESVHIVLSDRGWILEKLAKEISDRYDYVTYDTNSNPESAIQYYITYGCRTGRVSAIEAALFTHQEEVSSAKERFVRMAGEIDVAIAMSHATGRILRENGVDCHVISPGVDLDRFVPRIKIGVVGRTYHTGRKGEALVAAVQDVPDIEWHFTGDGWPGPAEHISEERLPEFYRSMDYILVPATIEGGPMCVLEALACGVPIIGSDVGWVSEYPHLAFEKGDAASLRAVLNGIRAERFRLREAVAARTWDDWADRHHALFSDLFRRVPDRTATTVSAPRHVKRAALVLHGVERAALGGPSVRVPETARVLACEGIRAEVHWSNAPDLADVDVVHGFNIWTTGTAVGLARRVRRHDRPFVFSPILLELRDRDHWAIDIPNVFRRSSSVAEVDGLLDALREKYAWLAQRGALPEPSPDYAERLREIGALSDGFIFLSEKEKALSAAFGTLPPVHRVVRNPVDAEKFASGDPALFREEFGLEDYVLTIGRIESRKNQLLLAYALNGTGIPLVIVGHSVEPDYEALVRKVAGDNVVFAGRMEPGSPRLLSALAGARVFTLPSFCEGAPLAALEAGAAGANMVLSGRSGESEYFGAFARYCDPTDPRSIKAAILEAWANPFSEEQRSALKAHVRTAFSWERYARETAEVYEEAVRHHAGRTDRREEALTVAEAGRPPQEVVFDVTTNAVHGALKSGITRVERALAQALARTSVKVRFVAWASGGQFQEVPPDVVHSGTIKYFLDMHSDDLAHGTFAPGTPFVVTGSGWMQNNAYAEGLSQFAGLHHLNLCVLIHDLTPTLFPFWYQKGYSNNFNKNFTTLMRSADHFLVYSESTKADLQRFAAESDIDLAGISKFRLADELDVVSEEQKSQSARLRDVSKAFGRTPFVLSVGAIHARKNYTLLKDVWVSLAGKLGEACPHLIIVGGVSWNGEDTARSLSEDRRIARFVHILDDIDDASLDWLYANCLFTAYPSLYEGWGLPIGESLNYGKVCVASNTSSMSEIAPSLTDLLDPQNRQDWFTKILFYAGSRTARQTREAQIKAQYRTTTWQDSAKSLIEALPLRCRKTERFRYNLGAGVSLGDLRSAVLYKTGGWHGAEKWGSWASERRSSIRLDLVAEDLDEDLVFAAVITSAVKKPRLMCGLSVNGVRVADWHLPAGGPALRSAVIPRSAIGPEGRFALDFHFDHVRSARELNPASQDLRNLGLGVSKFILLRPKEPLNLAKWLVHDEQASDELVAGRWLTGGSELFRAGVKAPFAVDGLGARPTSGILSLRLPAAPAAGGLDVTLVVAAEPAGGPPLRINAAVNGIRLDRVVLSDDQPRPVRVHVPASAFLTGRPVDLQLSQEGGAASPSFGLLGLRIDRPETHPSAGPPFLPMGISVSPGNPAYAEFWQGLLSVGWYDPEKVGQWSIAGLGVASFRLPAETRDRLLRLRAARLSSGPASTVELVSGERVVGVLSFAETAGPQVVSAEAFVDLTELAAEAADDRAVEIAFRGIRPVSPRKLGLSADDRLLGLCLQQIATVHLPTLTTGQRHAAGDHPDTPFQFAGWHEAEPDGRWTAQSAAQLLFRLPNDLRGGEALVLRLVMIANGEPRHVALLAEGKPVAQADLSVEGVYDLVVPVRDLGRSAGAFVALELTVDRLFRPSEIGLGPDGRLLGLMLHHVEIRDGDTETRSAGMHLLPPPPAFQPDLIAAADPAEWSALPVETLPGSIADVGLRAAADVKQEVDAET</sequence>
<dbReference type="Gene3D" id="3.40.50.2000">
    <property type="entry name" value="Glycogen Phosphorylase B"/>
    <property type="match status" value="4"/>
</dbReference>
<dbReference type="EMBL" id="BPQV01000004">
    <property type="protein sequence ID" value="GJE26668.1"/>
    <property type="molecule type" value="Genomic_DNA"/>
</dbReference>
<dbReference type="SUPFAM" id="SSF53756">
    <property type="entry name" value="UDP-Glycosyltransferase/glycogen phosphorylase"/>
    <property type="match status" value="3"/>
</dbReference>
<name>A0ABQ4T5T5_METOR</name>
<dbReference type="InterPro" id="IPR001296">
    <property type="entry name" value="Glyco_trans_1"/>
</dbReference>
<dbReference type="CDD" id="cd03809">
    <property type="entry name" value="GT4_MtfB-like"/>
    <property type="match status" value="1"/>
</dbReference>
<gene>
    <name evidence="3" type="primary">mshA_5</name>
    <name evidence="3" type="ORF">LKMONMHP_1519</name>
</gene>
<protein>
    <submittedName>
        <fullName evidence="3">D-inositol-3-phosphate glycosyltransferase</fullName>
    </submittedName>
</protein>
<reference evidence="3" key="2">
    <citation type="submission" date="2021-08" db="EMBL/GenBank/DDBJ databases">
        <authorList>
            <person name="Tani A."/>
            <person name="Ola A."/>
            <person name="Ogura Y."/>
            <person name="Katsura K."/>
            <person name="Hayashi T."/>
        </authorList>
    </citation>
    <scope>NUCLEOTIDE SEQUENCE</scope>
    <source>
        <strain evidence="3">NBRC 15689</strain>
    </source>
</reference>
<evidence type="ECO:0000313" key="4">
    <source>
        <dbReference type="Proteomes" id="UP001055156"/>
    </source>
</evidence>
<feature type="domain" description="Glycosyl transferase family 1" evidence="2">
    <location>
        <begin position="164"/>
        <end position="214"/>
    </location>
</feature>
<proteinExistence type="predicted"/>
<comment type="caution">
    <text evidence="3">The sequence shown here is derived from an EMBL/GenBank/DDBJ whole genome shotgun (WGS) entry which is preliminary data.</text>
</comment>